<keyword evidence="2" id="KW-1185">Reference proteome</keyword>
<gene>
    <name evidence="1" type="ORF">ERS852473_00685</name>
</gene>
<dbReference type="Proteomes" id="UP000095488">
    <property type="component" value="Unassembled WGS sequence"/>
</dbReference>
<organism evidence="1 2">
    <name type="scientific">Sarcina ventriculi</name>
    <name type="common">Clostridium ventriculi</name>
    <dbReference type="NCBI Taxonomy" id="1267"/>
    <lineage>
        <taxon>Bacteria</taxon>
        <taxon>Bacillati</taxon>
        <taxon>Bacillota</taxon>
        <taxon>Clostridia</taxon>
        <taxon>Eubacteriales</taxon>
        <taxon>Clostridiaceae</taxon>
        <taxon>Sarcina</taxon>
    </lineage>
</organism>
<sequence>MDLNTSNVILQLVLSLSSCKSTLYLNTSNVILQ</sequence>
<comment type="caution">
    <text evidence="1">The sequence shown here is derived from an EMBL/GenBank/DDBJ whole genome shotgun (WGS) entry which is preliminary data.</text>
</comment>
<evidence type="ECO:0000313" key="1">
    <source>
        <dbReference type="EMBL" id="CUN63148.1"/>
    </source>
</evidence>
<reference evidence="1 2" key="1">
    <citation type="submission" date="2015-09" db="EMBL/GenBank/DDBJ databases">
        <authorList>
            <consortium name="Pathogen Informatics"/>
            <person name="Wu L."/>
            <person name="Ma J."/>
        </authorList>
    </citation>
    <scope>NUCLEOTIDE SEQUENCE [LARGE SCALE GENOMIC DNA]</scope>
    <source>
        <strain evidence="1 2">2789STDY5834858</strain>
    </source>
</reference>
<name>A0ABP2AQ62_SARVE</name>
<proteinExistence type="predicted"/>
<evidence type="ECO:0000313" key="2">
    <source>
        <dbReference type="Proteomes" id="UP000095488"/>
    </source>
</evidence>
<protein>
    <submittedName>
        <fullName evidence="1">Uncharacterized protein</fullName>
    </submittedName>
</protein>
<dbReference type="EMBL" id="CYZR01000002">
    <property type="protein sequence ID" value="CUN63148.1"/>
    <property type="molecule type" value="Genomic_DNA"/>
</dbReference>
<accession>A0ABP2AQ62</accession>